<evidence type="ECO:0000313" key="3">
    <source>
        <dbReference type="EMBL" id="VDO73360.1"/>
    </source>
</evidence>
<evidence type="ECO:0000313" key="5">
    <source>
        <dbReference type="WBParaSite" id="HPLM_0001882001-mRNA-1"/>
    </source>
</evidence>
<reference evidence="5" key="1">
    <citation type="submission" date="2017-02" db="UniProtKB">
        <authorList>
            <consortium name="WormBaseParasite"/>
        </authorList>
    </citation>
    <scope>IDENTIFICATION</scope>
</reference>
<keyword evidence="2" id="KW-1133">Transmembrane helix</keyword>
<dbReference type="EMBL" id="UZAF01020840">
    <property type="protein sequence ID" value="VDO73360.1"/>
    <property type="molecule type" value="Genomic_DNA"/>
</dbReference>
<organism evidence="5">
    <name type="scientific">Haemonchus placei</name>
    <name type="common">Barber's pole worm</name>
    <dbReference type="NCBI Taxonomy" id="6290"/>
    <lineage>
        <taxon>Eukaryota</taxon>
        <taxon>Metazoa</taxon>
        <taxon>Ecdysozoa</taxon>
        <taxon>Nematoda</taxon>
        <taxon>Chromadorea</taxon>
        <taxon>Rhabditida</taxon>
        <taxon>Rhabditina</taxon>
        <taxon>Rhabditomorpha</taxon>
        <taxon>Strongyloidea</taxon>
        <taxon>Trichostrongylidae</taxon>
        <taxon>Haemonchus</taxon>
    </lineage>
</organism>
<evidence type="ECO:0000256" key="1">
    <source>
        <dbReference type="SAM" id="MobiDB-lite"/>
    </source>
</evidence>
<accession>A0A0N4X378</accession>
<protein>
    <submittedName>
        <fullName evidence="5">Receptor expression-enhancing protein</fullName>
    </submittedName>
</protein>
<gene>
    <name evidence="3" type="ORF">HPLM_LOCUS18812</name>
</gene>
<dbReference type="WBParaSite" id="HPLM_0001882001-mRNA-1">
    <property type="protein sequence ID" value="HPLM_0001882001-mRNA-1"/>
    <property type="gene ID" value="HPLM_0001882001"/>
</dbReference>
<evidence type="ECO:0000313" key="4">
    <source>
        <dbReference type="Proteomes" id="UP000268014"/>
    </source>
</evidence>
<feature type="transmembrane region" description="Helical" evidence="2">
    <location>
        <begin position="101"/>
        <end position="122"/>
    </location>
</feature>
<feature type="compositionally biased region" description="Basic residues" evidence="1">
    <location>
        <begin position="149"/>
        <end position="162"/>
    </location>
</feature>
<feature type="transmembrane region" description="Helical" evidence="2">
    <location>
        <begin position="56"/>
        <end position="74"/>
    </location>
</feature>
<feature type="region of interest" description="Disordered" evidence="1">
    <location>
        <begin position="1"/>
        <end position="21"/>
    </location>
</feature>
<feature type="compositionally biased region" description="Basic and acidic residues" evidence="1">
    <location>
        <begin position="1"/>
        <end position="18"/>
    </location>
</feature>
<feature type="region of interest" description="Disordered" evidence="1">
    <location>
        <begin position="146"/>
        <end position="165"/>
    </location>
</feature>
<keyword evidence="2" id="KW-0472">Membrane</keyword>
<evidence type="ECO:0000256" key="2">
    <source>
        <dbReference type="SAM" id="Phobius"/>
    </source>
</evidence>
<reference evidence="3 4" key="2">
    <citation type="submission" date="2018-11" db="EMBL/GenBank/DDBJ databases">
        <authorList>
            <consortium name="Pathogen Informatics"/>
        </authorList>
    </citation>
    <scope>NUCLEOTIDE SEQUENCE [LARGE SCALE GENOMIC DNA]</scope>
    <source>
        <strain evidence="3 4">MHpl1</strain>
    </source>
</reference>
<sequence length="175" mass="20499">MDTDLRNRNGTETLNHEATKKHRHVKDPRSMVFKTKEFKTRESLLSVLFRETEMGVVYNIFAAIFVLFFLRALIDDIFTHGMPFHHFWLIAWNFKHFLPTMFVWSLMFFSTFVPYAAFKIWAHAPSKAVNMKSEIMTKMEGEMENSAMKAKKGRKETRKMKKNGASGRYTVCVSA</sequence>
<name>A0A0N4X378_HAEPC</name>
<dbReference type="STRING" id="6290.A0A0N4X378"/>
<dbReference type="OrthoDB" id="10039049at2759"/>
<dbReference type="AlphaFoldDB" id="A0A0N4X378"/>
<keyword evidence="4" id="KW-1185">Reference proteome</keyword>
<dbReference type="Proteomes" id="UP000268014">
    <property type="component" value="Unassembled WGS sequence"/>
</dbReference>
<proteinExistence type="predicted"/>
<keyword evidence="2" id="KW-0812">Transmembrane</keyword>